<organism evidence="1 2">
    <name type="scientific">Kitasatospora albolonga</name>
    <dbReference type="NCBI Taxonomy" id="68173"/>
    <lineage>
        <taxon>Bacteria</taxon>
        <taxon>Bacillati</taxon>
        <taxon>Actinomycetota</taxon>
        <taxon>Actinomycetes</taxon>
        <taxon>Kitasatosporales</taxon>
        <taxon>Streptomycetaceae</taxon>
        <taxon>Kitasatospora</taxon>
    </lineage>
</organism>
<evidence type="ECO:0000313" key="1">
    <source>
        <dbReference type="EMBL" id="ARF74812.1"/>
    </source>
</evidence>
<evidence type="ECO:0000313" key="2">
    <source>
        <dbReference type="Proteomes" id="UP000192251"/>
    </source>
</evidence>
<sequence>MFSYEPLGEEEAGPGARNAEDQAVAGFLQNVSDMVFKGGPLGIELTHLDVVGRTFTFRQVPKADPRPLVSVAGAVPADDAERSALLWMPEPPSPAWAHLAWLVRELPLLHAFREYGPEGGPELRGVRVPSPEWAEVLVEHRGDAWRVRVALDGRSEPIEFPGMVIGELFGEGDHRKWLVEGEPKLVDPGI</sequence>
<dbReference type="AlphaFoldDB" id="A0ABC8BWR1"/>
<protein>
    <submittedName>
        <fullName evidence="1">Uncharacterized protein</fullName>
    </submittedName>
</protein>
<dbReference type="EMBL" id="CP020563">
    <property type="protein sequence ID" value="ARF74812.1"/>
    <property type="molecule type" value="Genomic_DNA"/>
</dbReference>
<dbReference type="KEGG" id="kab:B7C62_23170"/>
<accession>A0ABC8BWR1</accession>
<proteinExistence type="predicted"/>
<name>A0ABC8BWR1_9ACTN</name>
<dbReference type="Proteomes" id="UP000192251">
    <property type="component" value="Chromosome"/>
</dbReference>
<reference evidence="1 2" key="1">
    <citation type="submission" date="2017-04" db="EMBL/GenBank/DDBJ databases">
        <title>The complete genome sequence of Streptomyces albolongus YIM 101047, the producer of novel bafilomycins and novel odoriferous sesquiterpenoids.</title>
        <authorList>
            <person name="Yin M."/>
            <person name="Jiang Y."/>
        </authorList>
    </citation>
    <scope>NUCLEOTIDE SEQUENCE [LARGE SCALE GENOMIC DNA]</scope>
    <source>
        <strain evidence="1 2">YIM 101047</strain>
    </source>
</reference>
<gene>
    <name evidence="1" type="ORF">B7C62_23170</name>
</gene>
<keyword evidence="2" id="KW-1185">Reference proteome</keyword>